<dbReference type="GO" id="GO:0060285">
    <property type="term" value="P:cilium-dependent cell motility"/>
    <property type="evidence" value="ECO:0007669"/>
    <property type="project" value="TreeGrafter"/>
</dbReference>
<dbReference type="GO" id="GO:0036159">
    <property type="term" value="P:inner dynein arm assembly"/>
    <property type="evidence" value="ECO:0007669"/>
    <property type="project" value="InterPro"/>
</dbReference>
<feature type="coiled-coil region" evidence="5">
    <location>
        <begin position="254"/>
        <end position="305"/>
    </location>
</feature>
<comment type="function">
    <text evidence="4">Required for assembly of dynein regulatory complex (DRC) and inner dynein arm (IDA) complexes, which are responsible for ciliary beat regulation, thereby playing a central role in motility in cilia and flagella. Probably acts together with CCDC40 to form a molecular ruler that determines the 96 nanometer (nm) repeat length and arrangements of components in cilia and flagella. Not required for outer dynein arm complexes assembly.</text>
</comment>
<protein>
    <recommendedName>
        <fullName evidence="2">Coiled-coil domain-containing protein 39</fullName>
    </recommendedName>
</protein>
<dbReference type="OrthoDB" id="420518at2759"/>
<dbReference type="PANTHER" id="PTHR18962:SF0">
    <property type="entry name" value="COILED-COIL DOMAIN-CONTAINING PROTEIN 39"/>
    <property type="match status" value="1"/>
</dbReference>
<dbReference type="GO" id="GO:0005930">
    <property type="term" value="C:axoneme"/>
    <property type="evidence" value="ECO:0007669"/>
    <property type="project" value="InterPro"/>
</dbReference>
<dbReference type="AlphaFoldDB" id="A0A6J2XMR1"/>
<dbReference type="KEGG" id="soy:115879592"/>
<dbReference type="GeneID" id="115879592"/>
<name>A0A6J2XMR1_SITOR</name>
<evidence type="ECO:0000313" key="7">
    <source>
        <dbReference type="RefSeq" id="XP_030752346.1"/>
    </source>
</evidence>
<evidence type="ECO:0000256" key="5">
    <source>
        <dbReference type="SAM" id="Coils"/>
    </source>
</evidence>
<evidence type="ECO:0000256" key="2">
    <source>
        <dbReference type="ARBA" id="ARBA00016725"/>
    </source>
</evidence>
<feature type="coiled-coil region" evidence="5">
    <location>
        <begin position="19"/>
        <end position="67"/>
    </location>
</feature>
<dbReference type="Pfam" id="PF24161">
    <property type="entry name" value="CCDC39"/>
    <property type="match status" value="1"/>
</dbReference>
<dbReference type="GO" id="GO:0005576">
    <property type="term" value="C:extracellular region"/>
    <property type="evidence" value="ECO:0007669"/>
    <property type="project" value="GOC"/>
</dbReference>
<evidence type="ECO:0000256" key="4">
    <source>
        <dbReference type="ARBA" id="ARBA00045182"/>
    </source>
</evidence>
<dbReference type="RefSeq" id="XP_030752346.1">
    <property type="nucleotide sequence ID" value="XM_030896486.1"/>
</dbReference>
<reference evidence="7" key="1">
    <citation type="submission" date="2025-08" db="UniProtKB">
        <authorList>
            <consortium name="RefSeq"/>
        </authorList>
    </citation>
    <scope>IDENTIFICATION</scope>
    <source>
        <tissue evidence="7">Gonads</tissue>
    </source>
</reference>
<sequence length="350" mass="41485">MAYLEDILKKLGWESGFQIPVANATNKKLEEELAKLTLRKIKSKNALDSTNSKLNNLKEHFKFVKQESDQTQKLITAYKQQYDSEEHRYQLSKAERSKIANDTSEVNKRMQFLEERREVQKSDLKKAIIQVDKIKQETGWDIEAIKAWEESLKKRDENNELIKKFSKEDERRFNELDAKRQLLQTEFDNKSSEISKIACELYNQEMIIERIGKSVKQQVNEREALIVQWKEAVKMLKQRDEDIDVERDRILDAQNVLEKQQEHLSEEVRFLENEQRNNHETQLVLERINSLNSRLRRELGDLEQDVYAAISESHAYKRQLSSLAQSLETERVRGKRITEDIAQKESRPYQ</sequence>
<evidence type="ECO:0000313" key="6">
    <source>
        <dbReference type="Proteomes" id="UP000504635"/>
    </source>
</evidence>
<accession>A0A6J2XMR1</accession>
<proteinExistence type="inferred from homology"/>
<comment type="similarity">
    <text evidence="1">Belongs to the CCDC39 family.</text>
</comment>
<evidence type="ECO:0000256" key="1">
    <source>
        <dbReference type="ARBA" id="ARBA00005805"/>
    </source>
</evidence>
<dbReference type="InParanoid" id="A0A6J2XMR1"/>
<evidence type="ECO:0000256" key="3">
    <source>
        <dbReference type="ARBA" id="ARBA00023054"/>
    </source>
</evidence>
<organism evidence="6 7">
    <name type="scientific">Sitophilus oryzae</name>
    <name type="common">Rice weevil</name>
    <name type="synonym">Curculio oryzae</name>
    <dbReference type="NCBI Taxonomy" id="7048"/>
    <lineage>
        <taxon>Eukaryota</taxon>
        <taxon>Metazoa</taxon>
        <taxon>Ecdysozoa</taxon>
        <taxon>Arthropoda</taxon>
        <taxon>Hexapoda</taxon>
        <taxon>Insecta</taxon>
        <taxon>Pterygota</taxon>
        <taxon>Neoptera</taxon>
        <taxon>Endopterygota</taxon>
        <taxon>Coleoptera</taxon>
        <taxon>Polyphaga</taxon>
        <taxon>Cucujiformia</taxon>
        <taxon>Curculionidae</taxon>
        <taxon>Dryophthorinae</taxon>
        <taxon>Sitophilus</taxon>
    </lineage>
</organism>
<dbReference type="PANTHER" id="PTHR18962">
    <property type="entry name" value="COILED-COIL DOMAIN-CONTAINING PROTEIN 39"/>
    <property type="match status" value="1"/>
</dbReference>
<keyword evidence="3 5" id="KW-0175">Coiled coil</keyword>
<keyword evidence="6" id="KW-1185">Reference proteome</keyword>
<dbReference type="InterPro" id="IPR033290">
    <property type="entry name" value="CCDC39"/>
</dbReference>
<dbReference type="GO" id="GO:0060287">
    <property type="term" value="P:epithelial cilium movement involved in determination of left/right asymmetry"/>
    <property type="evidence" value="ECO:0007669"/>
    <property type="project" value="TreeGrafter"/>
</dbReference>
<dbReference type="Proteomes" id="UP000504635">
    <property type="component" value="Unplaced"/>
</dbReference>
<gene>
    <name evidence="7" type="primary">LOC115879592</name>
</gene>